<comment type="similarity">
    <text evidence="8">Belongs to the binding-protein-dependent transport system permease family.</text>
</comment>
<dbReference type="RefSeq" id="WP_009195849.1">
    <property type="nucleotide sequence ID" value="NZ_AODQ01000059.1"/>
</dbReference>
<dbReference type="PANTHER" id="PTHR43357:SF3">
    <property type="entry name" value="FE(3+)-TRANSPORT SYSTEM PERMEASE PROTEIN FBPB 2"/>
    <property type="match status" value="1"/>
</dbReference>
<protein>
    <submittedName>
        <fullName evidence="10">Sulfate transport system permease protein CysW</fullName>
    </submittedName>
</protein>
<evidence type="ECO:0000313" key="10">
    <source>
        <dbReference type="EMBL" id="EMR02415.1"/>
    </source>
</evidence>
<accession>M7NKU5</accession>
<keyword evidence="5 8" id="KW-0812">Transmembrane</keyword>
<feature type="transmembrane region" description="Helical" evidence="8">
    <location>
        <begin position="192"/>
        <end position="218"/>
    </location>
</feature>
<dbReference type="Proteomes" id="UP000011910">
    <property type="component" value="Unassembled WGS sequence"/>
</dbReference>
<dbReference type="InterPro" id="IPR035906">
    <property type="entry name" value="MetI-like_sf"/>
</dbReference>
<keyword evidence="3" id="KW-1003">Cell membrane</keyword>
<reference evidence="10 11" key="1">
    <citation type="journal article" date="2013" name="Genome Announc.">
        <title>Draft Genome Sequence of Cesiribacter andamanensis Strain AMV16T, Isolated from a Soil Sample from a Mud Volcano in the Andaman Islands, India.</title>
        <authorList>
            <person name="Shivaji S."/>
            <person name="Ara S."/>
            <person name="Begum Z."/>
            <person name="Srinivas T.N."/>
            <person name="Singh A."/>
            <person name="Kumar Pinnaka A."/>
        </authorList>
    </citation>
    <scope>NUCLEOTIDE SEQUENCE [LARGE SCALE GENOMIC DNA]</scope>
    <source>
        <strain evidence="10 11">AMV16</strain>
    </source>
</reference>
<feature type="transmembrane region" description="Helical" evidence="8">
    <location>
        <begin position="149"/>
        <end position="171"/>
    </location>
</feature>
<comment type="caution">
    <text evidence="10">The sequence shown here is derived from an EMBL/GenBank/DDBJ whole genome shotgun (WGS) entry which is preliminary data.</text>
</comment>
<keyword evidence="6 8" id="KW-1133">Transmembrane helix</keyword>
<feature type="transmembrane region" description="Helical" evidence="8">
    <location>
        <begin position="102"/>
        <end position="123"/>
    </location>
</feature>
<dbReference type="InterPro" id="IPR000515">
    <property type="entry name" value="MetI-like"/>
</dbReference>
<keyword evidence="4" id="KW-0997">Cell inner membrane</keyword>
<dbReference type="Pfam" id="PF00528">
    <property type="entry name" value="BPD_transp_1"/>
    <property type="match status" value="2"/>
</dbReference>
<feature type="transmembrane region" description="Helical" evidence="8">
    <location>
        <begin position="464"/>
        <end position="493"/>
    </location>
</feature>
<proteinExistence type="inferred from homology"/>
<evidence type="ECO:0000256" key="8">
    <source>
        <dbReference type="RuleBase" id="RU363032"/>
    </source>
</evidence>
<feature type="transmembrane region" description="Helical" evidence="8">
    <location>
        <begin position="380"/>
        <end position="401"/>
    </location>
</feature>
<evidence type="ECO:0000256" key="3">
    <source>
        <dbReference type="ARBA" id="ARBA00022475"/>
    </source>
</evidence>
<feature type="transmembrane region" description="Helical" evidence="8">
    <location>
        <begin position="421"/>
        <end position="443"/>
    </location>
</feature>
<sequence>MGETKKHPVRKWGLGLRYRYTHWAVLAGIPALLVAIPFLTILAGLLKGPGANWPHLVQTVLPDYVLNSLLLLLYVGSCTLVVGTACAWLVTTCQFPGRRFFSGALILPLALPTYIVAFVYAGITDYTGPLQRFLRGPLGFSHEQASVDIMNMGGIVFVLSAVLYPYVYVLARGAFQLQSRSLLESARMLGSGAWRMFFGVALPIARPALAGGLFLVLMELLNDYGAVKYYGISTFTTGIFRSWFSLGDLQAAVYLSGLLLLLIGLLIALERWQRGKARYHAASSAQHTLTPFRLRGLWAFAAFLACLLPFLAGFALPVLQLVVWAAATAHKVVDARFWELMGNSLRVSAGAALLCVLLALVLVFAGQLSRGRLLKVITRLSTLGYAIPGAVIAVGVLIPLLGFDRQLSGLLGSLGGKPGGLLLTGTIFGLLMAYVVRFLAVAYNPADAGIKRVSPYMLDAARSLGYRPLAVLWHVYLPLLRGPLLSAALLVFVDAMKELPLTLILRPFNFHTLATKAFELAGDEMIAESASPALVIVLSGLLPVLLLNTLITVKPRAGAKEPVQKIPA</sequence>
<keyword evidence="2 8" id="KW-0813">Transport</keyword>
<keyword evidence="7 8" id="KW-0472">Membrane</keyword>
<comment type="subcellular location">
    <subcellularLocation>
        <location evidence="1">Cell inner membrane</location>
        <topology evidence="1">Multi-pass membrane protein</topology>
    </subcellularLocation>
    <subcellularLocation>
        <location evidence="8">Cell membrane</location>
        <topology evidence="8">Multi-pass membrane protein</topology>
    </subcellularLocation>
</comment>
<dbReference type="CDD" id="cd06261">
    <property type="entry name" value="TM_PBP2"/>
    <property type="match status" value="2"/>
</dbReference>
<evidence type="ECO:0000256" key="1">
    <source>
        <dbReference type="ARBA" id="ARBA00004429"/>
    </source>
</evidence>
<feature type="transmembrane region" description="Helical" evidence="8">
    <location>
        <begin position="533"/>
        <end position="551"/>
    </location>
</feature>
<dbReference type="PATRIC" id="fig|1279009.4.peg.2490"/>
<dbReference type="PANTHER" id="PTHR43357">
    <property type="entry name" value="INNER MEMBRANE ABC TRANSPORTER PERMEASE PROTEIN YDCV"/>
    <property type="match status" value="1"/>
</dbReference>
<dbReference type="STRING" id="1279009.ADICEAN_02458"/>
<dbReference type="eggNOG" id="COG1178">
    <property type="taxonomic scope" value="Bacteria"/>
</dbReference>
<evidence type="ECO:0000256" key="5">
    <source>
        <dbReference type="ARBA" id="ARBA00022692"/>
    </source>
</evidence>
<feature type="domain" description="ABC transmembrane type-1" evidence="9">
    <location>
        <begin position="65"/>
        <end position="271"/>
    </location>
</feature>
<dbReference type="PROSITE" id="PS50928">
    <property type="entry name" value="ABC_TM1"/>
    <property type="match status" value="2"/>
</dbReference>
<dbReference type="GO" id="GO:0005886">
    <property type="term" value="C:plasma membrane"/>
    <property type="evidence" value="ECO:0007669"/>
    <property type="project" value="UniProtKB-SubCell"/>
</dbReference>
<feature type="transmembrane region" description="Helical" evidence="8">
    <location>
        <begin position="251"/>
        <end position="269"/>
    </location>
</feature>
<feature type="transmembrane region" description="Helical" evidence="8">
    <location>
        <begin position="297"/>
        <end position="327"/>
    </location>
</feature>
<evidence type="ECO:0000256" key="2">
    <source>
        <dbReference type="ARBA" id="ARBA00022448"/>
    </source>
</evidence>
<evidence type="ECO:0000256" key="6">
    <source>
        <dbReference type="ARBA" id="ARBA00022989"/>
    </source>
</evidence>
<feature type="transmembrane region" description="Helical" evidence="8">
    <location>
        <begin position="347"/>
        <end position="368"/>
    </location>
</feature>
<dbReference type="EMBL" id="AODQ01000059">
    <property type="protein sequence ID" value="EMR02415.1"/>
    <property type="molecule type" value="Genomic_DNA"/>
</dbReference>
<dbReference type="SUPFAM" id="SSF161098">
    <property type="entry name" value="MetI-like"/>
    <property type="match status" value="2"/>
</dbReference>
<feature type="domain" description="ABC transmembrane type-1" evidence="9">
    <location>
        <begin position="341"/>
        <end position="547"/>
    </location>
</feature>
<feature type="transmembrane region" description="Helical" evidence="8">
    <location>
        <begin position="66"/>
        <end position="90"/>
    </location>
</feature>
<dbReference type="AlphaFoldDB" id="M7NKU5"/>
<gene>
    <name evidence="10" type="primary">cysW</name>
    <name evidence="10" type="ORF">ADICEAN_02458</name>
</gene>
<evidence type="ECO:0000313" key="11">
    <source>
        <dbReference type="Proteomes" id="UP000011910"/>
    </source>
</evidence>
<keyword evidence="11" id="KW-1185">Reference proteome</keyword>
<dbReference type="GO" id="GO:0055085">
    <property type="term" value="P:transmembrane transport"/>
    <property type="evidence" value="ECO:0007669"/>
    <property type="project" value="InterPro"/>
</dbReference>
<dbReference type="Gene3D" id="1.10.3720.10">
    <property type="entry name" value="MetI-like"/>
    <property type="match status" value="2"/>
</dbReference>
<dbReference type="OrthoDB" id="9776648at2"/>
<feature type="transmembrane region" description="Helical" evidence="8">
    <location>
        <begin position="20"/>
        <end position="46"/>
    </location>
</feature>
<name>M7NKU5_9BACT</name>
<evidence type="ECO:0000256" key="4">
    <source>
        <dbReference type="ARBA" id="ARBA00022519"/>
    </source>
</evidence>
<evidence type="ECO:0000259" key="9">
    <source>
        <dbReference type="PROSITE" id="PS50928"/>
    </source>
</evidence>
<organism evidence="10 11">
    <name type="scientific">Cesiribacter andamanensis AMV16</name>
    <dbReference type="NCBI Taxonomy" id="1279009"/>
    <lineage>
        <taxon>Bacteria</taxon>
        <taxon>Pseudomonadati</taxon>
        <taxon>Bacteroidota</taxon>
        <taxon>Cytophagia</taxon>
        <taxon>Cytophagales</taxon>
        <taxon>Cesiribacteraceae</taxon>
        <taxon>Cesiribacter</taxon>
    </lineage>
</organism>
<evidence type="ECO:0000256" key="7">
    <source>
        <dbReference type="ARBA" id="ARBA00023136"/>
    </source>
</evidence>